<feature type="domain" description="Response regulatory" evidence="4">
    <location>
        <begin position="3"/>
        <end position="119"/>
    </location>
</feature>
<dbReference type="InterPro" id="IPR016032">
    <property type="entry name" value="Sig_transdc_resp-reg_C-effctor"/>
</dbReference>
<dbReference type="Pfam" id="PF00196">
    <property type="entry name" value="GerE"/>
    <property type="match status" value="1"/>
</dbReference>
<dbReference type="PANTHER" id="PTHR43214">
    <property type="entry name" value="TWO-COMPONENT RESPONSE REGULATOR"/>
    <property type="match status" value="1"/>
</dbReference>
<organism evidence="5 6">
    <name type="scientific">Nonomuraea mangrovi</name>
    <dbReference type="NCBI Taxonomy" id="2316207"/>
    <lineage>
        <taxon>Bacteria</taxon>
        <taxon>Bacillati</taxon>
        <taxon>Actinomycetota</taxon>
        <taxon>Actinomycetes</taxon>
        <taxon>Streptosporangiales</taxon>
        <taxon>Streptosporangiaceae</taxon>
        <taxon>Nonomuraea</taxon>
    </lineage>
</organism>
<dbReference type="Pfam" id="PF00072">
    <property type="entry name" value="Response_reg"/>
    <property type="match status" value="1"/>
</dbReference>
<dbReference type="Gene3D" id="1.10.10.10">
    <property type="entry name" value="Winged helix-like DNA-binding domain superfamily/Winged helix DNA-binding domain"/>
    <property type="match status" value="1"/>
</dbReference>
<dbReference type="RefSeq" id="WP_379583161.1">
    <property type="nucleotide sequence ID" value="NZ_JBHUFV010000105.1"/>
</dbReference>
<dbReference type="PRINTS" id="PR00038">
    <property type="entry name" value="HTHLUXR"/>
</dbReference>
<dbReference type="PROSITE" id="PS00622">
    <property type="entry name" value="HTH_LUXR_1"/>
    <property type="match status" value="1"/>
</dbReference>
<accession>A0ABW4TID1</accession>
<dbReference type="InterPro" id="IPR011006">
    <property type="entry name" value="CheY-like_superfamily"/>
</dbReference>
<dbReference type="CDD" id="cd06170">
    <property type="entry name" value="LuxR_C_like"/>
    <property type="match status" value="1"/>
</dbReference>
<dbReference type="GO" id="GO:0003677">
    <property type="term" value="F:DNA binding"/>
    <property type="evidence" value="ECO:0007669"/>
    <property type="project" value="UniProtKB-KW"/>
</dbReference>
<proteinExistence type="predicted"/>
<keyword evidence="1 5" id="KW-0238">DNA-binding</keyword>
<dbReference type="InterPro" id="IPR039420">
    <property type="entry name" value="WalR-like"/>
</dbReference>
<gene>
    <name evidence="5" type="ORF">ACFSKW_52875</name>
</gene>
<keyword evidence="6" id="KW-1185">Reference proteome</keyword>
<feature type="modified residue" description="4-aspartylphosphate" evidence="2">
    <location>
        <position position="54"/>
    </location>
</feature>
<dbReference type="Gene3D" id="3.40.50.2300">
    <property type="match status" value="1"/>
</dbReference>
<dbReference type="Proteomes" id="UP001597368">
    <property type="component" value="Unassembled WGS sequence"/>
</dbReference>
<evidence type="ECO:0000313" key="6">
    <source>
        <dbReference type="Proteomes" id="UP001597368"/>
    </source>
</evidence>
<dbReference type="InterPro" id="IPR036388">
    <property type="entry name" value="WH-like_DNA-bd_sf"/>
</dbReference>
<dbReference type="PROSITE" id="PS50110">
    <property type="entry name" value="RESPONSE_REGULATORY"/>
    <property type="match status" value="1"/>
</dbReference>
<evidence type="ECO:0000256" key="2">
    <source>
        <dbReference type="PROSITE-ProRule" id="PRU00169"/>
    </source>
</evidence>
<evidence type="ECO:0000313" key="5">
    <source>
        <dbReference type="EMBL" id="MFD1940184.1"/>
    </source>
</evidence>
<evidence type="ECO:0000256" key="1">
    <source>
        <dbReference type="ARBA" id="ARBA00023125"/>
    </source>
</evidence>
<dbReference type="PROSITE" id="PS50043">
    <property type="entry name" value="HTH_LUXR_2"/>
    <property type="match status" value="1"/>
</dbReference>
<dbReference type="SMART" id="SM00448">
    <property type="entry name" value="REC"/>
    <property type="match status" value="1"/>
</dbReference>
<dbReference type="InterPro" id="IPR000792">
    <property type="entry name" value="Tscrpt_reg_LuxR_C"/>
</dbReference>
<sequence>MIRVLLAEDQRILLEALATLLALESDMEVVATVETGDAIVPAALEHRPDVAVIDIDLPVTDGITAAAALRERLPACATVILTALARPAHLKRALAAGVGGFLPKETTPENLAEAIRKVRAGERVVDQRLALAALEAPESPLTPREAEILRLLASGADAAKIAADLFLSEGTVRNYLASAVTKLNARNRLDAVRIAGDAGWL</sequence>
<dbReference type="SMART" id="SM00421">
    <property type="entry name" value="HTH_LUXR"/>
    <property type="match status" value="1"/>
</dbReference>
<dbReference type="InterPro" id="IPR001789">
    <property type="entry name" value="Sig_transdc_resp-reg_receiver"/>
</dbReference>
<comment type="caution">
    <text evidence="5">The sequence shown here is derived from an EMBL/GenBank/DDBJ whole genome shotgun (WGS) entry which is preliminary data.</text>
</comment>
<protein>
    <submittedName>
        <fullName evidence="5">DNA-binding response regulator</fullName>
    </submittedName>
</protein>
<dbReference type="EMBL" id="JBHUFV010000105">
    <property type="protein sequence ID" value="MFD1940184.1"/>
    <property type="molecule type" value="Genomic_DNA"/>
</dbReference>
<dbReference type="SUPFAM" id="SSF46894">
    <property type="entry name" value="C-terminal effector domain of the bipartite response regulators"/>
    <property type="match status" value="1"/>
</dbReference>
<dbReference type="SUPFAM" id="SSF52172">
    <property type="entry name" value="CheY-like"/>
    <property type="match status" value="1"/>
</dbReference>
<dbReference type="PANTHER" id="PTHR43214:SF42">
    <property type="entry name" value="TRANSCRIPTIONAL REGULATORY PROTEIN DESR"/>
    <property type="match status" value="1"/>
</dbReference>
<feature type="domain" description="HTH luxR-type" evidence="3">
    <location>
        <begin position="134"/>
        <end position="199"/>
    </location>
</feature>
<reference evidence="6" key="1">
    <citation type="journal article" date="2019" name="Int. J. Syst. Evol. Microbiol.">
        <title>The Global Catalogue of Microorganisms (GCM) 10K type strain sequencing project: providing services to taxonomists for standard genome sequencing and annotation.</title>
        <authorList>
            <consortium name="The Broad Institute Genomics Platform"/>
            <consortium name="The Broad Institute Genome Sequencing Center for Infectious Disease"/>
            <person name="Wu L."/>
            <person name="Ma J."/>
        </authorList>
    </citation>
    <scope>NUCLEOTIDE SEQUENCE [LARGE SCALE GENOMIC DNA]</scope>
    <source>
        <strain evidence="6">ICMP 6774ER</strain>
    </source>
</reference>
<evidence type="ECO:0000259" key="3">
    <source>
        <dbReference type="PROSITE" id="PS50043"/>
    </source>
</evidence>
<keyword evidence="2" id="KW-0597">Phosphoprotein</keyword>
<evidence type="ECO:0000259" key="4">
    <source>
        <dbReference type="PROSITE" id="PS50110"/>
    </source>
</evidence>
<name>A0ABW4TID1_9ACTN</name>